<evidence type="ECO:0000256" key="8">
    <source>
        <dbReference type="SAM" id="Phobius"/>
    </source>
</evidence>
<gene>
    <name evidence="9" type="ORF">GCM10023337_07860</name>
</gene>
<dbReference type="InterPro" id="IPR011606">
    <property type="entry name" value="Brnchd-chn_aa_trnsp_permease"/>
</dbReference>
<evidence type="ECO:0000313" key="9">
    <source>
        <dbReference type="EMBL" id="GAA5087442.1"/>
    </source>
</evidence>
<evidence type="ECO:0000256" key="5">
    <source>
        <dbReference type="ARBA" id="ARBA00022692"/>
    </source>
</evidence>
<feature type="transmembrane region" description="Helical" evidence="8">
    <location>
        <begin position="81"/>
        <end position="102"/>
    </location>
</feature>
<reference evidence="10" key="1">
    <citation type="journal article" date="2019" name="Int. J. Syst. Evol. Microbiol.">
        <title>The Global Catalogue of Microorganisms (GCM) 10K type strain sequencing project: providing services to taxonomists for standard genome sequencing and annotation.</title>
        <authorList>
            <consortium name="The Broad Institute Genomics Platform"/>
            <consortium name="The Broad Institute Genome Sequencing Center for Infectious Disease"/>
            <person name="Wu L."/>
            <person name="Ma J."/>
        </authorList>
    </citation>
    <scope>NUCLEOTIDE SEQUENCE [LARGE SCALE GENOMIC DNA]</scope>
    <source>
        <strain evidence="10">JCM 18423</strain>
    </source>
</reference>
<evidence type="ECO:0000256" key="3">
    <source>
        <dbReference type="ARBA" id="ARBA00022448"/>
    </source>
</evidence>
<dbReference type="PANTHER" id="PTHR34979:SF1">
    <property type="entry name" value="INNER MEMBRANE PROTEIN YGAZ"/>
    <property type="match status" value="1"/>
</dbReference>
<keyword evidence="7 8" id="KW-0472">Membrane</keyword>
<organism evidence="9 10">
    <name type="scientific">Paenalcaligenes hermetiae</name>
    <dbReference type="NCBI Taxonomy" id="1157987"/>
    <lineage>
        <taxon>Bacteria</taxon>
        <taxon>Pseudomonadati</taxon>
        <taxon>Pseudomonadota</taxon>
        <taxon>Betaproteobacteria</taxon>
        <taxon>Burkholderiales</taxon>
        <taxon>Alcaligenaceae</taxon>
        <taxon>Paenalcaligenes</taxon>
    </lineage>
</organism>
<dbReference type="EMBL" id="BAABKD010000007">
    <property type="protein sequence ID" value="GAA5087442.1"/>
    <property type="molecule type" value="Genomic_DNA"/>
</dbReference>
<comment type="subcellular location">
    <subcellularLocation>
        <location evidence="1">Cell membrane</location>
        <topology evidence="1">Multi-pass membrane protein</topology>
    </subcellularLocation>
</comment>
<keyword evidence="3" id="KW-0813">Transport</keyword>
<evidence type="ECO:0000256" key="2">
    <source>
        <dbReference type="ARBA" id="ARBA00010735"/>
    </source>
</evidence>
<evidence type="ECO:0000256" key="4">
    <source>
        <dbReference type="ARBA" id="ARBA00022475"/>
    </source>
</evidence>
<feature type="transmembrane region" description="Helical" evidence="8">
    <location>
        <begin position="114"/>
        <end position="133"/>
    </location>
</feature>
<evidence type="ECO:0000313" key="10">
    <source>
        <dbReference type="Proteomes" id="UP001500227"/>
    </source>
</evidence>
<dbReference type="Pfam" id="PF03591">
    <property type="entry name" value="AzlC"/>
    <property type="match status" value="1"/>
</dbReference>
<dbReference type="PANTHER" id="PTHR34979">
    <property type="entry name" value="INNER MEMBRANE PROTEIN YGAZ"/>
    <property type="match status" value="1"/>
</dbReference>
<keyword evidence="5 8" id="KW-0812">Transmembrane</keyword>
<evidence type="ECO:0000256" key="1">
    <source>
        <dbReference type="ARBA" id="ARBA00004651"/>
    </source>
</evidence>
<feature type="transmembrane region" description="Helical" evidence="8">
    <location>
        <begin position="145"/>
        <end position="169"/>
    </location>
</feature>
<keyword evidence="6 8" id="KW-1133">Transmembrane helix</keyword>
<accession>A0ABP9M197</accession>
<sequence>MSLYKKLRLGALSPRERHYFSLGLREAAPTLIATGIWAFVTGIAMLKSGLSETYAGLMTLFVYAGSAQLTALPLIESNAPLWLIFAAGFIVNIRFVIFGAALQPFFRHLSWQRRLFLGYITTDISFVLFMSRFGDDRPVGRPQHLWYFLGIILPNWIVWQSLSFAGIYLGGFIPASWGIEYAAILALIAVIMPLIKTRPFIMCLVVAGSVAWAGQLLPLRLGLVAAVVAGVVAGVVTEQLQHKRGA</sequence>
<proteinExistence type="inferred from homology"/>
<keyword evidence="4" id="KW-1003">Cell membrane</keyword>
<feature type="transmembrane region" description="Helical" evidence="8">
    <location>
        <begin position="27"/>
        <end position="46"/>
    </location>
</feature>
<name>A0ABP9M197_9BURK</name>
<evidence type="ECO:0000256" key="6">
    <source>
        <dbReference type="ARBA" id="ARBA00022989"/>
    </source>
</evidence>
<keyword evidence="10" id="KW-1185">Reference proteome</keyword>
<comment type="similarity">
    <text evidence="2">Belongs to the AzlC family.</text>
</comment>
<evidence type="ECO:0000256" key="7">
    <source>
        <dbReference type="ARBA" id="ARBA00023136"/>
    </source>
</evidence>
<feature type="transmembrane region" description="Helical" evidence="8">
    <location>
        <begin position="53"/>
        <end position="75"/>
    </location>
</feature>
<dbReference type="RefSeq" id="WP_377536193.1">
    <property type="nucleotide sequence ID" value="NZ_BAABKD010000007.1"/>
</dbReference>
<dbReference type="Proteomes" id="UP001500227">
    <property type="component" value="Unassembled WGS sequence"/>
</dbReference>
<feature type="transmembrane region" description="Helical" evidence="8">
    <location>
        <begin position="181"/>
        <end position="213"/>
    </location>
</feature>
<feature type="transmembrane region" description="Helical" evidence="8">
    <location>
        <begin position="219"/>
        <end position="237"/>
    </location>
</feature>
<comment type="caution">
    <text evidence="9">The sequence shown here is derived from an EMBL/GenBank/DDBJ whole genome shotgun (WGS) entry which is preliminary data.</text>
</comment>
<protein>
    <submittedName>
        <fullName evidence="9">AzlC family ABC transporter permease</fullName>
    </submittedName>
</protein>